<dbReference type="InterPro" id="IPR005467">
    <property type="entry name" value="His_kinase_dom"/>
</dbReference>
<dbReference type="InterPro" id="IPR036097">
    <property type="entry name" value="HisK_dim/P_sf"/>
</dbReference>
<dbReference type="NCBIfam" id="TIGR00229">
    <property type="entry name" value="sensory_box"/>
    <property type="match status" value="2"/>
</dbReference>
<dbReference type="InterPro" id="IPR036890">
    <property type="entry name" value="HATPase_C_sf"/>
</dbReference>
<dbReference type="GO" id="GO:0000155">
    <property type="term" value="F:phosphorelay sensor kinase activity"/>
    <property type="evidence" value="ECO:0007669"/>
    <property type="project" value="InterPro"/>
</dbReference>
<dbReference type="InterPro" id="IPR003018">
    <property type="entry name" value="GAF"/>
</dbReference>
<dbReference type="Pfam" id="PF13185">
    <property type="entry name" value="GAF_2"/>
    <property type="match status" value="1"/>
</dbReference>
<dbReference type="SUPFAM" id="SSF55781">
    <property type="entry name" value="GAF domain-like"/>
    <property type="match status" value="1"/>
</dbReference>
<keyword evidence="4" id="KW-0808">Transferase</keyword>
<dbReference type="SUPFAM" id="SSF55874">
    <property type="entry name" value="ATPase domain of HSP90 chaperone/DNA topoisomerase II/histidine kinase"/>
    <property type="match status" value="1"/>
</dbReference>
<dbReference type="InterPro" id="IPR029016">
    <property type="entry name" value="GAF-like_dom_sf"/>
</dbReference>
<evidence type="ECO:0000313" key="10">
    <source>
        <dbReference type="Proteomes" id="UP000186026"/>
    </source>
</evidence>
<dbReference type="EMBL" id="FTOP01000009">
    <property type="protein sequence ID" value="SIS95458.1"/>
    <property type="molecule type" value="Genomic_DNA"/>
</dbReference>
<dbReference type="CDD" id="cd00082">
    <property type="entry name" value="HisKA"/>
    <property type="match status" value="1"/>
</dbReference>
<evidence type="ECO:0000313" key="9">
    <source>
        <dbReference type="EMBL" id="SIS95458.1"/>
    </source>
</evidence>
<feature type="domain" description="PAS" evidence="7">
    <location>
        <begin position="449"/>
        <end position="513"/>
    </location>
</feature>
<dbReference type="OrthoDB" id="905895at2"/>
<dbReference type="SMART" id="SM00086">
    <property type="entry name" value="PAC"/>
    <property type="match status" value="4"/>
</dbReference>
<dbReference type="PROSITE" id="PS50113">
    <property type="entry name" value="PAC"/>
    <property type="match status" value="2"/>
</dbReference>
<dbReference type="PROSITE" id="PS50109">
    <property type="entry name" value="HIS_KIN"/>
    <property type="match status" value="1"/>
</dbReference>
<feature type="domain" description="PAC" evidence="8">
    <location>
        <begin position="518"/>
        <end position="570"/>
    </location>
</feature>
<dbReference type="PANTHER" id="PTHR43304">
    <property type="entry name" value="PHYTOCHROME-LIKE PROTEIN CPH1"/>
    <property type="match status" value="1"/>
</dbReference>
<dbReference type="Gene3D" id="3.30.450.20">
    <property type="entry name" value="PAS domain"/>
    <property type="match status" value="4"/>
</dbReference>
<dbReference type="Proteomes" id="UP000186026">
    <property type="component" value="Unassembled WGS sequence"/>
</dbReference>
<dbReference type="AlphaFoldDB" id="A0A1N7NB30"/>
<dbReference type="Pfam" id="PF08447">
    <property type="entry name" value="PAS_3"/>
    <property type="match status" value="3"/>
</dbReference>
<dbReference type="InterPro" id="IPR052162">
    <property type="entry name" value="Sensor_kinase/Photoreceptor"/>
</dbReference>
<keyword evidence="10" id="KW-1185">Reference proteome</keyword>
<comment type="catalytic activity">
    <reaction evidence="1">
        <text>ATP + protein L-histidine = ADP + protein N-phospho-L-histidine.</text>
        <dbReference type="EC" id="2.7.13.3"/>
    </reaction>
</comment>
<evidence type="ECO:0000256" key="2">
    <source>
        <dbReference type="ARBA" id="ARBA00012438"/>
    </source>
</evidence>
<organism evidence="9 10">
    <name type="scientific">Belliella pelovolcani</name>
    <dbReference type="NCBI Taxonomy" id="529505"/>
    <lineage>
        <taxon>Bacteria</taxon>
        <taxon>Pseudomonadati</taxon>
        <taxon>Bacteroidota</taxon>
        <taxon>Cytophagia</taxon>
        <taxon>Cytophagales</taxon>
        <taxon>Cyclobacteriaceae</taxon>
        <taxon>Belliella</taxon>
    </lineage>
</organism>
<dbReference type="PANTHER" id="PTHR43304:SF1">
    <property type="entry name" value="PAC DOMAIN-CONTAINING PROTEIN"/>
    <property type="match status" value="1"/>
</dbReference>
<dbReference type="Gene3D" id="1.10.287.130">
    <property type="match status" value="1"/>
</dbReference>
<evidence type="ECO:0000259" key="8">
    <source>
        <dbReference type="PROSITE" id="PS50113"/>
    </source>
</evidence>
<proteinExistence type="predicted"/>
<dbReference type="InterPro" id="IPR004358">
    <property type="entry name" value="Sig_transdc_His_kin-like_C"/>
</dbReference>
<evidence type="ECO:0000256" key="3">
    <source>
        <dbReference type="ARBA" id="ARBA00022553"/>
    </source>
</evidence>
<dbReference type="Pfam" id="PF02518">
    <property type="entry name" value="HATPase_c"/>
    <property type="match status" value="1"/>
</dbReference>
<dbReference type="Gene3D" id="3.30.565.10">
    <property type="entry name" value="Histidine kinase-like ATPase, C-terminal domain"/>
    <property type="match status" value="1"/>
</dbReference>
<accession>A0A1N7NB30</accession>
<dbReference type="STRING" id="529505.SAMN05421761_10934"/>
<dbReference type="Pfam" id="PF00512">
    <property type="entry name" value="HisKA"/>
    <property type="match status" value="1"/>
</dbReference>
<evidence type="ECO:0000256" key="4">
    <source>
        <dbReference type="ARBA" id="ARBA00022679"/>
    </source>
</evidence>
<sequence length="919" mass="105622">MGIQPENSLELNQIKQSLDAQKALMRHAEMVSGFGTWELDLKTNELTWSDGVFLICEFEPQSFKVTFERGLGVIHPDDQAIAIQAMQDTMNTGKEYKIQKRFQLENGKIKHILSRGSLIKNPDGEPAKLIGVFQDITEAIENERKIQETLDNYQTLIENVDGIIWEADANTFEFSFVSPQVQRILGYSPEEWLKEKDFWLNHIHPEDRDYAYSFCKSNIENGKDHTFEYRMQKKSGEYILLQDRVAVLKSKGKSNRLKGILVDINSSFFNQKLEQMERSVMEKSMEVEATLEEVLTLQMRKLEEIFPEMRASTLKIKNEKIYNLASPSLSAEYLQSITGQPIGPRAGSCGTAAFLQEEVIVSDVSTDPRWENYSHLGKLYGFQACWSRPIFNKQGEVVATFANYYNEKREPRPIEKIAINRAHRLASLILERYSDLAQIKHINELNAFIYRATNEAVYEWDIMEDSVNWGESFERFFGYKHNGIFTSKDWNALIHPDDFDEVSKDITEFMNNPEISKLEKGHRLLKKDGSIAFVEVVGFIIRNESGVPTRMIGILRDVTETKELKRLLDTASEMARIGGWEVDLNTGKNQWSKMTRTIHEVPDDLEMTIESGLQFYREDVRSEVSELVYRCIDTGESFDFELPIISFLGNEKWARVMGQADFLNGKCVRIYGSFQDITDRKMSEFQIEEQIKALAKSNQELEQFAYVASHDLQEPLRMVTSFLALIQKKYGPLFDTKGKTYIEYAMDGAVRMRRIILDLLDFSRVGRNEEAPVKIDLMAVIEDVKKLQKQAIEENHAIIETDNLPQVIATKLSVEQVFNNLIGNALKYRKPDINPEIKISANDIGKFWEIAVSDNGIGIEKEYFDKVFVIFQRLHTKEEYSGTGIGLAIVKKIIDNLGGKIWLESEVGKGSTFYFTLPK</sequence>
<feature type="domain" description="Histidine kinase" evidence="6">
    <location>
        <begin position="707"/>
        <end position="919"/>
    </location>
</feature>
<feature type="domain" description="PAS" evidence="7">
    <location>
        <begin position="149"/>
        <end position="222"/>
    </location>
</feature>
<dbReference type="InterPro" id="IPR000700">
    <property type="entry name" value="PAS-assoc_C"/>
</dbReference>
<gene>
    <name evidence="9" type="ORF">SAMN05421761_10934</name>
</gene>
<dbReference type="InterPro" id="IPR000014">
    <property type="entry name" value="PAS"/>
</dbReference>
<reference evidence="10" key="1">
    <citation type="submission" date="2017-01" db="EMBL/GenBank/DDBJ databases">
        <authorList>
            <person name="Varghese N."/>
            <person name="Submissions S."/>
        </authorList>
    </citation>
    <scope>NUCLEOTIDE SEQUENCE [LARGE SCALE GENOMIC DNA]</scope>
    <source>
        <strain evidence="10">DSM 46698</strain>
    </source>
</reference>
<dbReference type="SMART" id="SM00388">
    <property type="entry name" value="HisKA"/>
    <property type="match status" value="1"/>
</dbReference>
<dbReference type="SMART" id="SM00387">
    <property type="entry name" value="HATPase_c"/>
    <property type="match status" value="1"/>
</dbReference>
<dbReference type="Gene3D" id="3.30.450.40">
    <property type="match status" value="1"/>
</dbReference>
<dbReference type="EC" id="2.7.13.3" evidence="2"/>
<protein>
    <recommendedName>
        <fullName evidence="2">histidine kinase</fullName>
        <ecNumber evidence="2">2.7.13.3</ecNumber>
    </recommendedName>
</protein>
<dbReference type="FunFam" id="3.30.565.10:FF:000006">
    <property type="entry name" value="Sensor histidine kinase WalK"/>
    <property type="match status" value="1"/>
</dbReference>
<dbReference type="PRINTS" id="PR00344">
    <property type="entry name" value="BCTRLSENSOR"/>
</dbReference>
<name>A0A1N7NB30_9BACT</name>
<dbReference type="InterPro" id="IPR003661">
    <property type="entry name" value="HisK_dim/P_dom"/>
</dbReference>
<dbReference type="PROSITE" id="PS50112">
    <property type="entry name" value="PAS"/>
    <property type="match status" value="2"/>
</dbReference>
<evidence type="ECO:0000256" key="1">
    <source>
        <dbReference type="ARBA" id="ARBA00000085"/>
    </source>
</evidence>
<dbReference type="InterPro" id="IPR003594">
    <property type="entry name" value="HATPase_dom"/>
</dbReference>
<evidence type="ECO:0000259" key="6">
    <source>
        <dbReference type="PROSITE" id="PS50109"/>
    </source>
</evidence>
<feature type="domain" description="PAC" evidence="8">
    <location>
        <begin position="92"/>
        <end position="148"/>
    </location>
</feature>
<dbReference type="CDD" id="cd00130">
    <property type="entry name" value="PAS"/>
    <property type="match status" value="3"/>
</dbReference>
<dbReference type="SUPFAM" id="SSF47384">
    <property type="entry name" value="Homodimeric domain of signal transducing histidine kinase"/>
    <property type="match status" value="1"/>
</dbReference>
<evidence type="ECO:0000256" key="5">
    <source>
        <dbReference type="ARBA" id="ARBA00022777"/>
    </source>
</evidence>
<dbReference type="RefSeq" id="WP_076501518.1">
    <property type="nucleotide sequence ID" value="NZ_FTOP01000009.1"/>
</dbReference>
<dbReference type="SUPFAM" id="SSF55785">
    <property type="entry name" value="PYP-like sensor domain (PAS domain)"/>
    <property type="match status" value="4"/>
</dbReference>
<dbReference type="InterPro" id="IPR001610">
    <property type="entry name" value="PAC"/>
</dbReference>
<dbReference type="InterPro" id="IPR013655">
    <property type="entry name" value="PAS_fold_3"/>
</dbReference>
<keyword evidence="5" id="KW-0418">Kinase</keyword>
<dbReference type="Gene3D" id="2.10.70.100">
    <property type="match status" value="1"/>
</dbReference>
<dbReference type="SMART" id="SM00091">
    <property type="entry name" value="PAS"/>
    <property type="match status" value="3"/>
</dbReference>
<keyword evidence="3" id="KW-0597">Phosphoprotein</keyword>
<dbReference type="InterPro" id="IPR035965">
    <property type="entry name" value="PAS-like_dom_sf"/>
</dbReference>
<evidence type="ECO:0000259" key="7">
    <source>
        <dbReference type="PROSITE" id="PS50112"/>
    </source>
</evidence>